<feature type="domain" description="Carbohydrate kinase PfkB" evidence="4">
    <location>
        <begin position="15"/>
        <end position="243"/>
    </location>
</feature>
<dbReference type="RefSeq" id="WP_051684752.1">
    <property type="nucleotide sequence ID" value="NZ_FOZC01000014.1"/>
</dbReference>
<dbReference type="InterPro" id="IPR002173">
    <property type="entry name" value="Carboh/pur_kinase_PfkB_CS"/>
</dbReference>
<organism evidence="5 6">
    <name type="scientific">[Clostridium] aminophilum</name>
    <dbReference type="NCBI Taxonomy" id="1526"/>
    <lineage>
        <taxon>Bacteria</taxon>
        <taxon>Bacillati</taxon>
        <taxon>Bacillota</taxon>
        <taxon>Clostridia</taxon>
        <taxon>Lachnospirales</taxon>
        <taxon>Lachnospiraceae</taxon>
    </lineage>
</organism>
<dbReference type="SUPFAM" id="SSF53613">
    <property type="entry name" value="Ribokinase-like"/>
    <property type="match status" value="1"/>
</dbReference>
<dbReference type="Gene3D" id="3.40.1190.20">
    <property type="match status" value="1"/>
</dbReference>
<accession>A0A1I6K2M1</accession>
<dbReference type="PROSITE" id="PS00584">
    <property type="entry name" value="PFKB_KINASES_2"/>
    <property type="match status" value="1"/>
</dbReference>
<dbReference type="PANTHER" id="PTHR43085:SF41">
    <property type="entry name" value="FRUCTOSELYSINE 6-KINASE"/>
    <property type="match status" value="1"/>
</dbReference>
<gene>
    <name evidence="5" type="ORF">SAMN02910262_02226</name>
</gene>
<evidence type="ECO:0000256" key="3">
    <source>
        <dbReference type="ARBA" id="ARBA00022777"/>
    </source>
</evidence>
<keyword evidence="3 5" id="KW-0418">Kinase</keyword>
<dbReference type="InterPro" id="IPR011611">
    <property type="entry name" value="PfkB_dom"/>
</dbReference>
<evidence type="ECO:0000259" key="4">
    <source>
        <dbReference type="Pfam" id="PF00294"/>
    </source>
</evidence>
<proteinExistence type="inferred from homology"/>
<reference evidence="5 6" key="1">
    <citation type="submission" date="2016-10" db="EMBL/GenBank/DDBJ databases">
        <authorList>
            <person name="de Groot N.N."/>
        </authorList>
    </citation>
    <scope>NUCLEOTIDE SEQUENCE [LARGE SCALE GENOMIC DNA]</scope>
    <source>
        <strain evidence="5 6">F</strain>
    </source>
</reference>
<protein>
    <submittedName>
        <fullName evidence="5">Sugar or nucleoside kinase, ribokinase family</fullName>
    </submittedName>
</protein>
<dbReference type="PANTHER" id="PTHR43085">
    <property type="entry name" value="HEXOKINASE FAMILY MEMBER"/>
    <property type="match status" value="1"/>
</dbReference>
<keyword evidence="2" id="KW-0808">Transferase</keyword>
<comment type="similarity">
    <text evidence="1">Belongs to the carbohydrate kinase PfkB family.</text>
</comment>
<dbReference type="GO" id="GO:0016301">
    <property type="term" value="F:kinase activity"/>
    <property type="evidence" value="ECO:0007669"/>
    <property type="project" value="UniProtKB-KW"/>
</dbReference>
<name>A0A1I6K2M1_9FIRM</name>
<sequence>MVKVIGIGDNVCDIYIHTGIMYPGGQAFNYAAYARMLGAESAFIGAHGDDPVGQRVIEILDQRGIDRSHTRIYPGEENGFACVKLEDGDRVFCGSNRGGVLQKHPIILQENDLQYISGFEAVHMSNNGFTDLELPKLKGLGPWISYDFSYRWTEEERVNRVCPYVDVAFASCSDLSEEEIWNLCEHMHEKGCDIVVATRGSDGAFASDGENHFRQLPHLVQAIDTMGAGDSFASAFMVAVAENVTQMGKDVWKKKDDRKAIIRNGLERAAEFSSKICLISGGSGDGIRVPEEMYNRIQEITKTVSR</sequence>
<dbReference type="AlphaFoldDB" id="A0A1I6K2M1"/>
<dbReference type="InterPro" id="IPR050306">
    <property type="entry name" value="PfkB_Carbo_kinase"/>
</dbReference>
<evidence type="ECO:0000256" key="1">
    <source>
        <dbReference type="ARBA" id="ARBA00010688"/>
    </source>
</evidence>
<dbReference type="EMBL" id="FOZC01000014">
    <property type="protein sequence ID" value="SFR85493.1"/>
    <property type="molecule type" value="Genomic_DNA"/>
</dbReference>
<evidence type="ECO:0000313" key="6">
    <source>
        <dbReference type="Proteomes" id="UP000214760"/>
    </source>
</evidence>
<evidence type="ECO:0000313" key="5">
    <source>
        <dbReference type="EMBL" id="SFR85493.1"/>
    </source>
</evidence>
<evidence type="ECO:0000256" key="2">
    <source>
        <dbReference type="ARBA" id="ARBA00022679"/>
    </source>
</evidence>
<dbReference type="InterPro" id="IPR029056">
    <property type="entry name" value="Ribokinase-like"/>
</dbReference>
<dbReference type="Pfam" id="PF00294">
    <property type="entry name" value="PfkB"/>
    <property type="match status" value="1"/>
</dbReference>
<dbReference type="Proteomes" id="UP000214760">
    <property type="component" value="Unassembled WGS sequence"/>
</dbReference>